<dbReference type="EMBL" id="CAJVPV010004193">
    <property type="protein sequence ID" value="CAG8568444.1"/>
    <property type="molecule type" value="Genomic_DNA"/>
</dbReference>
<evidence type="ECO:0000256" key="8">
    <source>
        <dbReference type="RuleBase" id="RU368066"/>
    </source>
</evidence>
<evidence type="ECO:0000256" key="4">
    <source>
        <dbReference type="ARBA" id="ARBA00015388"/>
    </source>
</evidence>
<comment type="similarity">
    <text evidence="3 8">Belongs to the CTL (choline transporter-like) family.</text>
</comment>
<protein>
    <recommendedName>
        <fullName evidence="4 8">Protein PNS1</fullName>
    </recommendedName>
</protein>
<evidence type="ECO:0000313" key="9">
    <source>
        <dbReference type="EMBL" id="CAG8568444.1"/>
    </source>
</evidence>
<evidence type="ECO:0000256" key="7">
    <source>
        <dbReference type="ARBA" id="ARBA00023136"/>
    </source>
</evidence>
<gene>
    <name evidence="9" type="ORF">AMORRO_LOCUS6353</name>
</gene>
<keyword evidence="5 8" id="KW-0812">Transmembrane</keyword>
<comment type="function">
    <text evidence="1 8">Probably involved in transport through the plasma membrane.</text>
</comment>
<dbReference type="PANTHER" id="PTHR12385:SF4">
    <property type="entry name" value="PROTEIN PNS1"/>
    <property type="match status" value="1"/>
</dbReference>
<name>A0A9N9BLH4_9GLOM</name>
<keyword evidence="10" id="KW-1185">Reference proteome</keyword>
<evidence type="ECO:0000256" key="1">
    <source>
        <dbReference type="ARBA" id="ARBA00002957"/>
    </source>
</evidence>
<comment type="caution">
    <text evidence="9">The sequence shown here is derived from an EMBL/GenBank/DDBJ whole genome shotgun (WGS) entry which is preliminary data.</text>
</comment>
<dbReference type="OrthoDB" id="44736at2759"/>
<dbReference type="Pfam" id="PF04515">
    <property type="entry name" value="Choline_transpo"/>
    <property type="match status" value="1"/>
</dbReference>
<dbReference type="Proteomes" id="UP000789342">
    <property type="component" value="Unassembled WGS sequence"/>
</dbReference>
<dbReference type="GO" id="GO:0005886">
    <property type="term" value="C:plasma membrane"/>
    <property type="evidence" value="ECO:0007669"/>
    <property type="project" value="UniProtKB-SubCell"/>
</dbReference>
<dbReference type="PANTHER" id="PTHR12385">
    <property type="entry name" value="CHOLINE TRANSPORTER-LIKE (SLC FAMILY 44)"/>
    <property type="match status" value="1"/>
</dbReference>
<evidence type="ECO:0000313" key="10">
    <source>
        <dbReference type="Proteomes" id="UP000789342"/>
    </source>
</evidence>
<sequence>MSYPPQQGGLPYDGQNELRSYTASWLGTSSKCHIELEYYLAIHDLCWSRIGLECKLFGTSTKVFNITIRPYNEVEFGLIVQALFTIWWIFTITAAYQVWYPAACKQRPAGNMPASSARCDNSRFVVIVIFLLFTYYWVSQTIFTWVHVTTSGVFASYYFLEGTEQGVPPSPIIQSAKRASTTSLGSVCLGSLLVALLQTIRALLRMAAQETDNPFGAFCAACAEVIIGCIEGLLQYFNFYAYTQVAIYGKSFWQAAKDTWELIKDRGVEAIINDNLIGNVVLIGSILVGMLTALFGYLYTIIIHPSFNRDGGFTALIIVLSFIIGFQMLSVIGSVILSGTATTFVCLAEDPRALERTKLNLYRAVHNRDLPEFCTGITCITLV</sequence>
<dbReference type="GO" id="GO:0022857">
    <property type="term" value="F:transmembrane transporter activity"/>
    <property type="evidence" value="ECO:0007669"/>
    <property type="project" value="UniProtKB-UniRule"/>
</dbReference>
<keyword evidence="6 8" id="KW-1133">Transmembrane helix</keyword>
<evidence type="ECO:0000256" key="5">
    <source>
        <dbReference type="ARBA" id="ARBA00022692"/>
    </source>
</evidence>
<keyword evidence="7 8" id="KW-0472">Membrane</keyword>
<feature type="transmembrane region" description="Helical" evidence="8">
    <location>
        <begin position="121"/>
        <end position="138"/>
    </location>
</feature>
<evidence type="ECO:0000256" key="6">
    <source>
        <dbReference type="ARBA" id="ARBA00022989"/>
    </source>
</evidence>
<feature type="transmembrane region" description="Helical" evidence="8">
    <location>
        <begin position="315"/>
        <end position="348"/>
    </location>
</feature>
<feature type="transmembrane region" description="Helical" evidence="8">
    <location>
        <begin position="181"/>
        <end position="203"/>
    </location>
</feature>
<comment type="subcellular location">
    <subcellularLocation>
        <location evidence="8">Cell membrane</location>
        <topology evidence="8">Multi-pass membrane protein</topology>
    </subcellularLocation>
    <subcellularLocation>
        <location evidence="2">Membrane</location>
        <topology evidence="2">Multi-pass membrane protein</topology>
    </subcellularLocation>
</comment>
<evidence type="ECO:0000256" key="3">
    <source>
        <dbReference type="ARBA" id="ARBA00007168"/>
    </source>
</evidence>
<organism evidence="9 10">
    <name type="scientific">Acaulospora morrowiae</name>
    <dbReference type="NCBI Taxonomy" id="94023"/>
    <lineage>
        <taxon>Eukaryota</taxon>
        <taxon>Fungi</taxon>
        <taxon>Fungi incertae sedis</taxon>
        <taxon>Mucoromycota</taxon>
        <taxon>Glomeromycotina</taxon>
        <taxon>Glomeromycetes</taxon>
        <taxon>Diversisporales</taxon>
        <taxon>Acaulosporaceae</taxon>
        <taxon>Acaulospora</taxon>
    </lineage>
</organism>
<feature type="transmembrane region" description="Helical" evidence="8">
    <location>
        <begin position="276"/>
        <end position="303"/>
    </location>
</feature>
<accession>A0A9N9BLH4</accession>
<feature type="transmembrane region" description="Helical" evidence="8">
    <location>
        <begin position="78"/>
        <end position="100"/>
    </location>
</feature>
<dbReference type="InterPro" id="IPR007603">
    <property type="entry name" value="Choline_transptr-like"/>
</dbReference>
<comment type="caution">
    <text evidence="8">Lacks conserved residue(s) required for the propagation of feature annotation.</text>
</comment>
<proteinExistence type="inferred from homology"/>
<dbReference type="AlphaFoldDB" id="A0A9N9BLH4"/>
<evidence type="ECO:0000256" key="2">
    <source>
        <dbReference type="ARBA" id="ARBA00004141"/>
    </source>
</evidence>
<reference evidence="9" key="1">
    <citation type="submission" date="2021-06" db="EMBL/GenBank/DDBJ databases">
        <authorList>
            <person name="Kallberg Y."/>
            <person name="Tangrot J."/>
            <person name="Rosling A."/>
        </authorList>
    </citation>
    <scope>NUCLEOTIDE SEQUENCE</scope>
    <source>
        <strain evidence="9">CL551</strain>
    </source>
</reference>